<reference evidence="7" key="1">
    <citation type="submission" date="2025-08" db="UniProtKB">
        <authorList>
            <consortium name="RefSeq"/>
        </authorList>
    </citation>
    <scope>IDENTIFICATION</scope>
</reference>
<dbReference type="RefSeq" id="XP_005107619.2">
    <property type="nucleotide sequence ID" value="XM_005107562.3"/>
</dbReference>
<accession>A0ABM0K328</accession>
<evidence type="ECO:0000256" key="3">
    <source>
        <dbReference type="ARBA" id="ARBA00022833"/>
    </source>
</evidence>
<evidence type="ECO:0000313" key="7">
    <source>
        <dbReference type="RefSeq" id="XP_005107619.2"/>
    </source>
</evidence>
<dbReference type="SMART" id="SM00064">
    <property type="entry name" value="FYVE"/>
    <property type="match status" value="1"/>
</dbReference>
<keyword evidence="3" id="KW-0862">Zinc</keyword>
<dbReference type="GeneID" id="101850671"/>
<protein>
    <submittedName>
        <fullName evidence="7">Zinc finger FYVE domain-containing protein 21</fullName>
    </submittedName>
</protein>
<dbReference type="Gene3D" id="3.30.40.10">
    <property type="entry name" value="Zinc/RING finger domain, C3HC4 (zinc finger)"/>
    <property type="match status" value="1"/>
</dbReference>
<organism evidence="6 7">
    <name type="scientific">Aplysia californica</name>
    <name type="common">California sea hare</name>
    <dbReference type="NCBI Taxonomy" id="6500"/>
    <lineage>
        <taxon>Eukaryota</taxon>
        <taxon>Metazoa</taxon>
        <taxon>Spiralia</taxon>
        <taxon>Lophotrochozoa</taxon>
        <taxon>Mollusca</taxon>
        <taxon>Gastropoda</taxon>
        <taxon>Heterobranchia</taxon>
        <taxon>Euthyneura</taxon>
        <taxon>Tectipleura</taxon>
        <taxon>Aplysiida</taxon>
        <taxon>Aplysioidea</taxon>
        <taxon>Aplysiidae</taxon>
        <taxon>Aplysia</taxon>
    </lineage>
</organism>
<evidence type="ECO:0000256" key="4">
    <source>
        <dbReference type="PROSITE-ProRule" id="PRU00091"/>
    </source>
</evidence>
<name>A0ABM0K328_APLCA</name>
<feature type="domain" description="FYVE-type" evidence="5">
    <location>
        <begin position="49"/>
        <end position="100"/>
    </location>
</feature>
<dbReference type="InterPro" id="IPR000306">
    <property type="entry name" value="Znf_FYVE"/>
</dbReference>
<evidence type="ECO:0000313" key="6">
    <source>
        <dbReference type="Proteomes" id="UP000694888"/>
    </source>
</evidence>
<keyword evidence="6" id="KW-1185">Reference proteome</keyword>
<dbReference type="PANTHER" id="PTHR39490:SF8">
    <property type="entry name" value="ZINC FINGER FYVE DOMAIN-CONTAINING PROTEIN 21"/>
    <property type="match status" value="1"/>
</dbReference>
<evidence type="ECO:0000259" key="5">
    <source>
        <dbReference type="PROSITE" id="PS50178"/>
    </source>
</evidence>
<dbReference type="InterPro" id="IPR038632">
    <property type="entry name" value="ZFYVE21_C_sf"/>
</dbReference>
<dbReference type="InterPro" id="IPR052113">
    <property type="entry name" value="FYVE-type_Zinc_Finger"/>
</dbReference>
<evidence type="ECO:0000256" key="1">
    <source>
        <dbReference type="ARBA" id="ARBA00022723"/>
    </source>
</evidence>
<evidence type="ECO:0000256" key="2">
    <source>
        <dbReference type="ARBA" id="ARBA00022771"/>
    </source>
</evidence>
<keyword evidence="1" id="KW-0479">Metal-binding</keyword>
<dbReference type="Gene3D" id="2.30.29.160">
    <property type="entry name" value="Zinc finger FYVE domain-containing protein 21, C-terminal"/>
    <property type="match status" value="1"/>
</dbReference>
<dbReference type="Pfam" id="PF01363">
    <property type="entry name" value="FYVE"/>
    <property type="match status" value="1"/>
</dbReference>
<dbReference type="SUPFAM" id="SSF57903">
    <property type="entry name" value="FYVE/PHD zinc finger"/>
    <property type="match status" value="1"/>
</dbReference>
<dbReference type="PROSITE" id="PS50178">
    <property type="entry name" value="ZF_FYVE"/>
    <property type="match status" value="1"/>
</dbReference>
<gene>
    <name evidence="7" type="primary">LOC101850671</name>
</gene>
<dbReference type="InterPro" id="IPR017455">
    <property type="entry name" value="Znf_FYVE-rel"/>
</dbReference>
<dbReference type="InterPro" id="IPR011011">
    <property type="entry name" value="Znf_FYVE_PHD"/>
</dbReference>
<dbReference type="Pfam" id="PF16696">
    <property type="entry name" value="ZFYVE21_C"/>
    <property type="match status" value="1"/>
</dbReference>
<dbReference type="PANTHER" id="PTHR39490">
    <property type="entry name" value="ARRESTIN DOMAIN-CONTAINING PROTEIN D"/>
    <property type="match status" value="1"/>
</dbReference>
<dbReference type="InterPro" id="IPR032031">
    <property type="entry name" value="ZFYVE21_C"/>
</dbReference>
<dbReference type="Proteomes" id="UP000694888">
    <property type="component" value="Unplaced"/>
</dbReference>
<sequence>MAQSNKKLVKSKSGYRMVFVDDKIASPFMMQEPQWIPDNACTHCQNFECQRKFDFLKRKHHCRRCGKCFCDTCCSQQIALPRMCFIDPVRHCGDCYDITKKENEFFDKHIRTLQSGGHFRLHNSDSNIMPIGAFKCQLSNDERFLEFVNVTGQENIALEKIESVQIAAAEIDLQGNHVGTGIAIRYANSVDNTVLLKMEVEENSDRKQSMSWVAAMQKAFKLIYESRTSNSA</sequence>
<dbReference type="CDD" id="cd15727">
    <property type="entry name" value="FYVE_ZF21"/>
    <property type="match status" value="1"/>
</dbReference>
<proteinExistence type="predicted"/>
<dbReference type="InterPro" id="IPR013083">
    <property type="entry name" value="Znf_RING/FYVE/PHD"/>
</dbReference>
<keyword evidence="2 4" id="KW-0863">Zinc-finger</keyword>